<feature type="domain" description="Phospholipase/carboxylesterase/thioesterase" evidence="4">
    <location>
        <begin position="41"/>
        <end position="227"/>
    </location>
</feature>
<evidence type="ECO:0000256" key="1">
    <source>
        <dbReference type="ARBA" id="ARBA00022729"/>
    </source>
</evidence>
<keyword evidence="6" id="KW-1185">Reference proteome</keyword>
<dbReference type="EMBL" id="CP015243">
    <property type="protein sequence ID" value="ANF56983.1"/>
    <property type="molecule type" value="Genomic_DNA"/>
</dbReference>
<evidence type="ECO:0000259" key="4">
    <source>
        <dbReference type="Pfam" id="PF02230"/>
    </source>
</evidence>
<evidence type="ECO:0000256" key="3">
    <source>
        <dbReference type="SAM" id="SignalP"/>
    </source>
</evidence>
<proteinExistence type="predicted"/>
<dbReference type="Pfam" id="PF02230">
    <property type="entry name" value="Abhydrolase_2"/>
    <property type="match status" value="1"/>
</dbReference>
<reference evidence="5 6" key="1">
    <citation type="submission" date="2016-04" db="EMBL/GenBank/DDBJ databases">
        <title>Complete Genome Sequence of Halotalea alkalilenta IHB B 13600.</title>
        <authorList>
            <person name="Swarnkar M.K."/>
            <person name="Sharma A."/>
            <person name="Kaushal K."/>
            <person name="Soni R."/>
            <person name="Rana S."/>
            <person name="Singh A.K."/>
            <person name="Gulati A."/>
        </authorList>
    </citation>
    <scope>NUCLEOTIDE SEQUENCE [LARGE SCALE GENOMIC DNA]</scope>
    <source>
        <strain evidence="5 6">IHB B 13600</strain>
    </source>
</reference>
<dbReference type="Proteomes" id="UP000077875">
    <property type="component" value="Chromosome"/>
</dbReference>
<dbReference type="PANTHER" id="PTHR43037:SF5">
    <property type="entry name" value="FERULOYL ESTERASE"/>
    <property type="match status" value="1"/>
</dbReference>
<dbReference type="InterPro" id="IPR050955">
    <property type="entry name" value="Plant_Biomass_Hydrol_Est"/>
</dbReference>
<evidence type="ECO:0000313" key="5">
    <source>
        <dbReference type="EMBL" id="ANF56983.1"/>
    </source>
</evidence>
<accession>A0A172YCM8</accession>
<dbReference type="RefSeq" id="WP_064121943.1">
    <property type="nucleotide sequence ID" value="NZ_CP015243.1"/>
</dbReference>
<dbReference type="STRING" id="376489.A5892_05480"/>
<dbReference type="GO" id="GO:0016787">
    <property type="term" value="F:hydrolase activity"/>
    <property type="evidence" value="ECO:0007669"/>
    <property type="project" value="UniProtKB-KW"/>
</dbReference>
<feature type="chain" id="PRO_5008004602" description="Phospholipase/carboxylesterase/thioesterase domain-containing protein" evidence="3">
    <location>
        <begin position="27"/>
        <end position="233"/>
    </location>
</feature>
<keyword evidence="2" id="KW-0378">Hydrolase</keyword>
<protein>
    <recommendedName>
        <fullName evidence="4">Phospholipase/carboxylesterase/thioesterase domain-containing protein</fullName>
    </recommendedName>
</protein>
<dbReference type="KEGG" id="haa:A5892_05480"/>
<feature type="signal peptide" evidence="3">
    <location>
        <begin position="1"/>
        <end position="26"/>
    </location>
</feature>
<sequence>MYRRYPRFAATLLILLLPLLAFSARAQTGLAYALAPEEGRADAPLVVALHGLGTNERDLLPLAEYLPEGWRMLAVRAPFVLSGQRYRWFEGTVVEGFGPGLEQDVAEGREAVLATIDEALAEQGLAPSRLYLLGFSQGAAMAAEVLISAPERFDGAALLSGFLVDDTRRVELDGANVLVIHGDADARVPPQHGERTARWFERQGATTSWSLHPSLGHGIDAEVLDELNAWWAD</sequence>
<dbReference type="InterPro" id="IPR003140">
    <property type="entry name" value="PLipase/COase/thioEstase"/>
</dbReference>
<dbReference type="InterPro" id="IPR029058">
    <property type="entry name" value="AB_hydrolase_fold"/>
</dbReference>
<dbReference type="AlphaFoldDB" id="A0A172YCM8"/>
<name>A0A172YCM8_9GAMM</name>
<dbReference type="SUPFAM" id="SSF53474">
    <property type="entry name" value="alpha/beta-Hydrolases"/>
    <property type="match status" value="1"/>
</dbReference>
<gene>
    <name evidence="5" type="ORF">A5892_05480</name>
</gene>
<evidence type="ECO:0000256" key="2">
    <source>
        <dbReference type="ARBA" id="ARBA00022801"/>
    </source>
</evidence>
<keyword evidence="1 3" id="KW-0732">Signal</keyword>
<dbReference type="Gene3D" id="3.40.50.1820">
    <property type="entry name" value="alpha/beta hydrolase"/>
    <property type="match status" value="1"/>
</dbReference>
<dbReference type="PANTHER" id="PTHR43037">
    <property type="entry name" value="UNNAMED PRODUCT-RELATED"/>
    <property type="match status" value="1"/>
</dbReference>
<evidence type="ECO:0000313" key="6">
    <source>
        <dbReference type="Proteomes" id="UP000077875"/>
    </source>
</evidence>
<organism evidence="5 6">
    <name type="scientific">Halotalea alkalilenta</name>
    <dbReference type="NCBI Taxonomy" id="376489"/>
    <lineage>
        <taxon>Bacteria</taxon>
        <taxon>Pseudomonadati</taxon>
        <taxon>Pseudomonadota</taxon>
        <taxon>Gammaproteobacteria</taxon>
        <taxon>Oceanospirillales</taxon>
        <taxon>Halomonadaceae</taxon>
        <taxon>Halotalea</taxon>
    </lineage>
</organism>